<keyword evidence="4 6" id="KW-0949">S-adenosyl-L-methionine</keyword>
<keyword evidence="1" id="KW-0479">Metal-binding</keyword>
<name>A0A1I2E716_9BACI</name>
<proteinExistence type="inferred from homology"/>
<dbReference type="InterPro" id="IPR030390">
    <property type="entry name" value="MeTrfase_TrmA_AS"/>
</dbReference>
<dbReference type="PANTHER" id="PTHR11061">
    <property type="entry name" value="RNA M5U METHYLTRANSFERASE"/>
    <property type="match status" value="1"/>
</dbReference>
<dbReference type="SUPFAM" id="SSF53335">
    <property type="entry name" value="S-adenosyl-L-methionine-dependent methyltransferases"/>
    <property type="match status" value="1"/>
</dbReference>
<dbReference type="FunFam" id="2.40.50.140:FF:000097">
    <property type="entry name" value="23S rRNA (uracil(1939)-C(5))-methyltransferase RlmD"/>
    <property type="match status" value="1"/>
</dbReference>
<feature type="active site" description="Nucleophile" evidence="6">
    <location>
        <position position="420"/>
    </location>
</feature>
<dbReference type="Proteomes" id="UP000199516">
    <property type="component" value="Unassembled WGS sequence"/>
</dbReference>
<feature type="binding site" evidence="6">
    <location>
        <position position="393"/>
    </location>
    <ligand>
        <name>S-adenosyl-L-methionine</name>
        <dbReference type="ChEBI" id="CHEBI:59789"/>
    </ligand>
</feature>
<dbReference type="InterPro" id="IPR002792">
    <property type="entry name" value="TRAM_dom"/>
</dbReference>
<protein>
    <submittedName>
        <fullName evidence="9">23S rRNA m(5)U-1939 methyltransferase</fullName>
    </submittedName>
</protein>
<evidence type="ECO:0000256" key="3">
    <source>
        <dbReference type="ARBA" id="ARBA00022679"/>
    </source>
</evidence>
<dbReference type="FunFam" id="3.40.50.150:FF:000009">
    <property type="entry name" value="23S rRNA (Uracil(1939)-C(5))-methyltransferase RlmD"/>
    <property type="match status" value="1"/>
</dbReference>
<evidence type="ECO:0000259" key="8">
    <source>
        <dbReference type="PROSITE" id="PS50926"/>
    </source>
</evidence>
<dbReference type="AlphaFoldDB" id="A0A1I2E716"/>
<keyword evidence="2 6" id="KW-0489">Methyltransferase</keyword>
<dbReference type="GO" id="GO:0051539">
    <property type="term" value="F:4 iron, 4 sulfur cluster binding"/>
    <property type="evidence" value="ECO:0007669"/>
    <property type="project" value="UniProtKB-KW"/>
</dbReference>
<evidence type="ECO:0000256" key="4">
    <source>
        <dbReference type="ARBA" id="ARBA00022691"/>
    </source>
</evidence>
<sequence length="464" mass="51852">MKKKQAAEAPVQKNDTVTVTFEDLTHEGAGVAKVDGYTLFVPYGIPGEKAKVKVVKTKKGYGFGRLLESLETSEDRSVPACPVYYQCGGCQLQHLNYGAQLQFKQKQVQDALTRLGGLDNVIVHPTLGMDDPWNYRNKAQVPVGMSNDGKLEAGFYQKRSHRIIDMEACAIQQDENDKAVQTVKEIAGKYGIKAYDEKKHRGTLRHVVTRHAQNTGQLMIILVTKGPELPNKKNIIADIRKAIPEVTSIIQNVNPKKTNVIFGDKTIVLWGEEYIYDTIGDIKFAISARSFYQVNPEQTKVLYDKALEYADLRGSESVIDAYCGIGTISLFLAQKAKHVYGVEIIPEAIADAKRNARLNHMQDITDFAVGKAEEVIPWWHKAHGIRPDVMVVDPPRKGCDEALLETMIEMKPERIVYVSCNPATLARDLKILEDGGYQTKEVQPVDMFPQTTHVECVANIVLHE</sequence>
<evidence type="ECO:0000256" key="2">
    <source>
        <dbReference type="ARBA" id="ARBA00022603"/>
    </source>
</evidence>
<evidence type="ECO:0000313" key="9">
    <source>
        <dbReference type="EMBL" id="SFE88635.1"/>
    </source>
</evidence>
<keyword evidence="10" id="KW-1185">Reference proteome</keyword>
<dbReference type="OrthoDB" id="9804590at2"/>
<dbReference type="EMBL" id="FONT01000005">
    <property type="protein sequence ID" value="SFE88635.1"/>
    <property type="molecule type" value="Genomic_DNA"/>
</dbReference>
<dbReference type="InterPro" id="IPR029063">
    <property type="entry name" value="SAM-dependent_MTases_sf"/>
</dbReference>
<dbReference type="NCBIfam" id="TIGR00479">
    <property type="entry name" value="rumA"/>
    <property type="match status" value="1"/>
</dbReference>
<dbReference type="RefSeq" id="WP_091662150.1">
    <property type="nucleotide sequence ID" value="NZ_FONT01000005.1"/>
</dbReference>
<dbReference type="Gene3D" id="3.40.50.150">
    <property type="entry name" value="Vaccinia Virus protein VP39"/>
    <property type="match status" value="1"/>
</dbReference>
<dbReference type="Gene3D" id="2.40.50.1070">
    <property type="match status" value="1"/>
</dbReference>
<feature type="domain" description="TRAM" evidence="8">
    <location>
        <begin position="10"/>
        <end position="68"/>
    </location>
</feature>
<dbReference type="InterPro" id="IPR012340">
    <property type="entry name" value="NA-bd_OB-fold"/>
</dbReference>
<dbReference type="PROSITE" id="PS01230">
    <property type="entry name" value="TRMA_1"/>
    <property type="match status" value="1"/>
</dbReference>
<dbReference type="Gene3D" id="2.40.50.140">
    <property type="entry name" value="Nucleic acid-binding proteins"/>
    <property type="match status" value="1"/>
</dbReference>
<feature type="active site" evidence="7">
    <location>
        <position position="420"/>
    </location>
</feature>
<organism evidence="9 10">
    <name type="scientific">Alteribacillus iranensis</name>
    <dbReference type="NCBI Taxonomy" id="930128"/>
    <lineage>
        <taxon>Bacteria</taxon>
        <taxon>Bacillati</taxon>
        <taxon>Bacillota</taxon>
        <taxon>Bacilli</taxon>
        <taxon>Bacillales</taxon>
        <taxon>Bacillaceae</taxon>
        <taxon>Alteribacillus</taxon>
    </lineage>
</organism>
<comment type="similarity">
    <text evidence="6">Belongs to the class I-like SAM-binding methyltransferase superfamily. RNA M5U methyltransferase family.</text>
</comment>
<feature type="binding site" evidence="6">
    <location>
        <position position="293"/>
    </location>
    <ligand>
        <name>S-adenosyl-L-methionine</name>
        <dbReference type="ChEBI" id="CHEBI:59789"/>
    </ligand>
</feature>
<keyword evidence="1" id="KW-0408">Iron</keyword>
<dbReference type="Pfam" id="PF05958">
    <property type="entry name" value="tRNA_U5-meth_tr"/>
    <property type="match status" value="1"/>
</dbReference>
<dbReference type="FunFam" id="2.40.50.1070:FF:000003">
    <property type="entry name" value="23S rRNA (Uracil-5-)-methyltransferase RumA"/>
    <property type="match status" value="1"/>
</dbReference>
<dbReference type="PANTHER" id="PTHR11061:SF30">
    <property type="entry name" value="TRNA (URACIL(54)-C(5))-METHYLTRANSFERASE"/>
    <property type="match status" value="1"/>
</dbReference>
<dbReference type="GO" id="GO:0070475">
    <property type="term" value="P:rRNA base methylation"/>
    <property type="evidence" value="ECO:0007669"/>
    <property type="project" value="TreeGrafter"/>
</dbReference>
<dbReference type="InterPro" id="IPR010280">
    <property type="entry name" value="U5_MeTrfase_fam"/>
</dbReference>
<evidence type="ECO:0000256" key="6">
    <source>
        <dbReference type="PROSITE-ProRule" id="PRU01024"/>
    </source>
</evidence>
<feature type="binding site" evidence="6">
    <location>
        <position position="343"/>
    </location>
    <ligand>
        <name>S-adenosyl-L-methionine</name>
        <dbReference type="ChEBI" id="CHEBI:59789"/>
    </ligand>
</feature>
<accession>A0A1I2E716</accession>
<dbReference type="PROSITE" id="PS01231">
    <property type="entry name" value="TRMA_2"/>
    <property type="match status" value="1"/>
</dbReference>
<dbReference type="GO" id="GO:0070041">
    <property type="term" value="F:rRNA (uridine-C5-)-methyltransferase activity"/>
    <property type="evidence" value="ECO:0007669"/>
    <property type="project" value="TreeGrafter"/>
</dbReference>
<feature type="binding site" evidence="6">
    <location>
        <position position="322"/>
    </location>
    <ligand>
        <name>S-adenosyl-L-methionine</name>
        <dbReference type="ChEBI" id="CHEBI:59789"/>
    </ligand>
</feature>
<keyword evidence="5" id="KW-0411">Iron-sulfur</keyword>
<reference evidence="9 10" key="1">
    <citation type="submission" date="2016-10" db="EMBL/GenBank/DDBJ databases">
        <authorList>
            <person name="de Groot N.N."/>
        </authorList>
    </citation>
    <scope>NUCLEOTIDE SEQUENCE [LARGE SCALE GENOMIC DNA]</scope>
    <source>
        <strain evidence="9 10">DSM 23995</strain>
    </source>
</reference>
<dbReference type="Pfam" id="PF01938">
    <property type="entry name" value="TRAM"/>
    <property type="match status" value="1"/>
</dbReference>
<dbReference type="SUPFAM" id="SSF50249">
    <property type="entry name" value="Nucleic acid-binding proteins"/>
    <property type="match status" value="1"/>
</dbReference>
<gene>
    <name evidence="9" type="ORF">SAMN05192532_105145</name>
</gene>
<keyword evidence="3 6" id="KW-0808">Transferase</keyword>
<dbReference type="CDD" id="cd02440">
    <property type="entry name" value="AdoMet_MTases"/>
    <property type="match status" value="1"/>
</dbReference>
<evidence type="ECO:0000256" key="7">
    <source>
        <dbReference type="PROSITE-ProRule" id="PRU10015"/>
    </source>
</evidence>
<dbReference type="PROSITE" id="PS50926">
    <property type="entry name" value="TRAM"/>
    <property type="match status" value="1"/>
</dbReference>
<evidence type="ECO:0000256" key="5">
    <source>
        <dbReference type="ARBA" id="ARBA00023014"/>
    </source>
</evidence>
<evidence type="ECO:0000256" key="1">
    <source>
        <dbReference type="ARBA" id="ARBA00022485"/>
    </source>
</evidence>
<evidence type="ECO:0000313" key="10">
    <source>
        <dbReference type="Proteomes" id="UP000199516"/>
    </source>
</evidence>
<dbReference type="STRING" id="930128.SAMN05192532_105145"/>
<dbReference type="PROSITE" id="PS51687">
    <property type="entry name" value="SAM_MT_RNA_M5U"/>
    <property type="match status" value="1"/>
</dbReference>
<keyword evidence="1" id="KW-0004">4Fe-4S</keyword>
<dbReference type="InterPro" id="IPR030391">
    <property type="entry name" value="MeTrfase_TrmA_CS"/>
</dbReference>